<evidence type="ECO:0000256" key="2">
    <source>
        <dbReference type="ARBA" id="ARBA00022692"/>
    </source>
</evidence>
<feature type="transmembrane region" description="Helical" evidence="6">
    <location>
        <begin position="253"/>
        <end position="274"/>
    </location>
</feature>
<dbReference type="PROSITE" id="PS01130">
    <property type="entry name" value="SLC26A"/>
    <property type="match status" value="1"/>
</dbReference>
<feature type="transmembrane region" description="Helical" evidence="6">
    <location>
        <begin position="120"/>
        <end position="140"/>
    </location>
</feature>
<evidence type="ECO:0000313" key="9">
    <source>
        <dbReference type="Proteomes" id="UP000006310"/>
    </source>
</evidence>
<feature type="transmembrane region" description="Helical" evidence="6">
    <location>
        <begin position="407"/>
        <end position="428"/>
    </location>
</feature>
<keyword evidence="2 6" id="KW-0812">Transmembrane</keyword>
<sequence length="716" mass="79395">MSSEHNPLLRSPQRGPLSPRGKYQTFKGSSRGLTYSPPDNKDDDGFESSHTNAFPPPIAPSHSSWDVLPYYLPCLIWIPNYNWKKFGCDFIAGLSLASFQIPLGLSFATSLAHVEPLCGLYSLAVTPFIYALFGSVPHMIVGPESAISLVVGQAVETLTSHDLSLETVDIATMISFMSGLTLLFGGIFRLGFLGNILSKALLRGFISSIGFVMIVNSLITELKLNKLMLTIPEHYHTPFEKILFLVRYGPSNYHLPTSFLSLAVFTTLMTIRIFKKKMMRRIKWIVFIPEILSVVIFSIVLSYMCDLKKKYDISVIGDFNTDGFDDFRNPLSKCNRGLIPALRDVSLVSALLGFLESITASKSLGGYGNTVASSNRELVALGLMNTIGSAFGIIPAFGGYGRSKINAFSGAQTVMAGVFMGSVTLFTIKFLLPVIHYIPTCVLSVITTFVGVSLLEEAPHDIKFHIRCKGYDELIMFVLTFLCTCFYSIEFGILAGCTYSLISIVKHSAQSRIQILARVEGTDHFINANEYLQLDLDSDNCSAPDIEHFEGCLVVKIPEPLTFTNTEDLKERLDRLERFGSTKAHPGMKSEGGSSIEYIIFDLHGMTFMDSSATQILKDIVVEYRKRDVVVFLARVPPNLEVRERLKESGINDLVQKQEVKQHSNHSLQSAQTPYFPNIAEALSMVDNLKARTRSQQILRTSPSISSSMLMNSNLV</sequence>
<dbReference type="OrthoDB" id="427213at2759"/>
<dbReference type="OMA" id="TGPMSVT"/>
<comment type="subcellular location">
    <subcellularLocation>
        <location evidence="1">Membrane</location>
        <topology evidence="1">Multi-pass membrane protein</topology>
    </subcellularLocation>
</comment>
<feature type="transmembrane region" description="Helical" evidence="6">
    <location>
        <begin position="434"/>
        <end position="455"/>
    </location>
</feature>
<evidence type="ECO:0000256" key="6">
    <source>
        <dbReference type="SAM" id="Phobius"/>
    </source>
</evidence>
<dbReference type="Gene3D" id="3.30.750.24">
    <property type="entry name" value="STAS domain"/>
    <property type="match status" value="1"/>
</dbReference>
<evidence type="ECO:0000259" key="7">
    <source>
        <dbReference type="PROSITE" id="PS50801"/>
    </source>
</evidence>
<evidence type="ECO:0000256" key="3">
    <source>
        <dbReference type="ARBA" id="ARBA00022989"/>
    </source>
</evidence>
<feature type="transmembrane region" description="Helical" evidence="6">
    <location>
        <begin position="90"/>
        <end position="108"/>
    </location>
</feature>
<gene>
    <name evidence="8" type="primary">KNAG0D02390</name>
    <name evidence="8" type="ordered locus">KNAG_0D02390</name>
</gene>
<dbReference type="Pfam" id="PF00916">
    <property type="entry name" value="Sulfate_transp"/>
    <property type="match status" value="1"/>
</dbReference>
<organism evidence="8 9">
    <name type="scientific">Huiozyma naganishii (strain ATCC MYA-139 / BCRC 22969 / CBS 8797 / KCTC 17520 / NBRC 10181 / NCYC 3082 / Yp74L-3)</name>
    <name type="common">Yeast</name>
    <name type="synonym">Kazachstania naganishii</name>
    <dbReference type="NCBI Taxonomy" id="1071383"/>
    <lineage>
        <taxon>Eukaryota</taxon>
        <taxon>Fungi</taxon>
        <taxon>Dikarya</taxon>
        <taxon>Ascomycota</taxon>
        <taxon>Saccharomycotina</taxon>
        <taxon>Saccharomycetes</taxon>
        <taxon>Saccharomycetales</taxon>
        <taxon>Saccharomycetaceae</taxon>
        <taxon>Huiozyma</taxon>
    </lineage>
</organism>
<dbReference type="RefSeq" id="XP_022464235.1">
    <property type="nucleotide sequence ID" value="XM_022607661.1"/>
</dbReference>
<keyword evidence="3 6" id="KW-1133">Transmembrane helix</keyword>
<dbReference type="Pfam" id="PF01740">
    <property type="entry name" value="STAS"/>
    <property type="match status" value="1"/>
</dbReference>
<keyword evidence="9" id="KW-1185">Reference proteome</keyword>
<proteinExistence type="predicted"/>
<dbReference type="eggNOG" id="KOG0236">
    <property type="taxonomic scope" value="Eukaryota"/>
</dbReference>
<feature type="domain" description="STAS" evidence="7">
    <location>
        <begin position="542"/>
        <end position="686"/>
    </location>
</feature>
<evidence type="ECO:0000256" key="5">
    <source>
        <dbReference type="SAM" id="MobiDB-lite"/>
    </source>
</evidence>
<dbReference type="InterPro" id="IPR036513">
    <property type="entry name" value="STAS_dom_sf"/>
</dbReference>
<dbReference type="KEGG" id="kng:KNAG_0D02390"/>
<reference evidence="9" key="2">
    <citation type="submission" date="2012-08" db="EMBL/GenBank/DDBJ databases">
        <title>Genome sequence of Kazachstania naganishii.</title>
        <authorList>
            <person name="Gordon J.L."/>
            <person name="Armisen D."/>
            <person name="Proux-Wera E."/>
            <person name="OhEigeartaigh S.S."/>
            <person name="Byrne K.P."/>
            <person name="Wolfe K.H."/>
        </authorList>
    </citation>
    <scope>NUCLEOTIDE SEQUENCE [LARGE SCALE GENOMIC DNA]</scope>
    <source>
        <strain evidence="9">ATCC MYA-139 / BCRC 22969 / CBS 8797 / CCRC 22969 / KCTC 17520 / NBRC 10181 / NCYC 3082</strain>
    </source>
</reference>
<evidence type="ECO:0000256" key="4">
    <source>
        <dbReference type="ARBA" id="ARBA00023136"/>
    </source>
</evidence>
<dbReference type="SUPFAM" id="SSF52091">
    <property type="entry name" value="SpoIIaa-like"/>
    <property type="match status" value="1"/>
</dbReference>
<dbReference type="HOGENOM" id="CLU_003182_10_1_1"/>
<dbReference type="GO" id="GO:0016020">
    <property type="term" value="C:membrane"/>
    <property type="evidence" value="ECO:0007669"/>
    <property type="project" value="UniProtKB-SubCell"/>
</dbReference>
<dbReference type="PANTHER" id="PTHR11814">
    <property type="entry name" value="SULFATE TRANSPORTER"/>
    <property type="match status" value="1"/>
</dbReference>
<feature type="transmembrane region" description="Helical" evidence="6">
    <location>
        <begin position="200"/>
        <end position="219"/>
    </location>
</feature>
<evidence type="ECO:0000313" key="8">
    <source>
        <dbReference type="EMBL" id="CCK69989.1"/>
    </source>
</evidence>
<keyword evidence="4 6" id="KW-0472">Membrane</keyword>
<dbReference type="EMBL" id="HE978317">
    <property type="protein sequence ID" value="CCK69989.1"/>
    <property type="molecule type" value="Genomic_DNA"/>
</dbReference>
<dbReference type="PROSITE" id="PS50801">
    <property type="entry name" value="STAS"/>
    <property type="match status" value="1"/>
</dbReference>
<dbReference type="Proteomes" id="UP000006310">
    <property type="component" value="Chromosome 4"/>
</dbReference>
<accession>J7S5T2</accession>
<protein>
    <recommendedName>
        <fullName evidence="7">STAS domain-containing protein</fullName>
    </recommendedName>
</protein>
<dbReference type="InterPro" id="IPR002645">
    <property type="entry name" value="STAS_dom"/>
</dbReference>
<dbReference type="STRING" id="1071383.J7S5T2"/>
<dbReference type="GeneID" id="34525678"/>
<feature type="region of interest" description="Disordered" evidence="5">
    <location>
        <begin position="1"/>
        <end position="52"/>
    </location>
</feature>
<dbReference type="AlphaFoldDB" id="J7S5T2"/>
<dbReference type="CDD" id="cd07042">
    <property type="entry name" value="STAS_SulP_like_sulfate_transporter"/>
    <property type="match status" value="1"/>
</dbReference>
<feature type="transmembrane region" description="Helical" evidence="6">
    <location>
        <begin position="286"/>
        <end position="304"/>
    </location>
</feature>
<reference evidence="8 9" key="1">
    <citation type="journal article" date="2011" name="Proc. Natl. Acad. Sci. U.S.A.">
        <title>Evolutionary erosion of yeast sex chromosomes by mating-type switching accidents.</title>
        <authorList>
            <person name="Gordon J.L."/>
            <person name="Armisen D."/>
            <person name="Proux-Wera E."/>
            <person name="Oheigeartaigh S.S."/>
            <person name="Byrne K.P."/>
            <person name="Wolfe K.H."/>
        </authorList>
    </citation>
    <scope>NUCLEOTIDE SEQUENCE [LARGE SCALE GENOMIC DNA]</scope>
    <source>
        <strain evidence="9">ATCC MYA-139 / BCRC 22969 / CBS 8797 / CCRC 22969 / KCTC 17520 / NBRC 10181 / NCYC 3082</strain>
    </source>
</reference>
<name>J7S5T2_HUIN7</name>
<feature type="transmembrane region" description="Helical" evidence="6">
    <location>
        <begin position="170"/>
        <end position="188"/>
    </location>
</feature>
<dbReference type="GO" id="GO:0008271">
    <property type="term" value="F:secondary active sulfate transmembrane transporter activity"/>
    <property type="evidence" value="ECO:0007669"/>
    <property type="project" value="InterPro"/>
</dbReference>
<dbReference type="InterPro" id="IPR001902">
    <property type="entry name" value="SLC26A/SulP_fam"/>
</dbReference>
<dbReference type="InterPro" id="IPR018045">
    <property type="entry name" value="S04_transporter_CS"/>
</dbReference>
<feature type="transmembrane region" description="Helical" evidence="6">
    <location>
        <begin position="378"/>
        <end position="400"/>
    </location>
</feature>
<feature type="transmembrane region" description="Helical" evidence="6">
    <location>
        <begin position="476"/>
        <end position="502"/>
    </location>
</feature>
<evidence type="ECO:0000256" key="1">
    <source>
        <dbReference type="ARBA" id="ARBA00004141"/>
    </source>
</evidence>
<dbReference type="InterPro" id="IPR011547">
    <property type="entry name" value="SLC26A/SulP_dom"/>
</dbReference>